<feature type="DNA-binding region" description="H-T-H motif" evidence="4">
    <location>
        <begin position="19"/>
        <end position="38"/>
    </location>
</feature>
<keyword evidence="3" id="KW-0804">Transcription</keyword>
<dbReference type="PANTHER" id="PTHR30055">
    <property type="entry name" value="HTH-TYPE TRANSCRIPTIONAL REGULATOR RUTR"/>
    <property type="match status" value="1"/>
</dbReference>
<dbReference type="GO" id="GO:0000976">
    <property type="term" value="F:transcription cis-regulatory region binding"/>
    <property type="evidence" value="ECO:0007669"/>
    <property type="project" value="TreeGrafter"/>
</dbReference>
<keyword evidence="2 4" id="KW-0238">DNA-binding</keyword>
<dbReference type="GO" id="GO:0003700">
    <property type="term" value="F:DNA-binding transcription factor activity"/>
    <property type="evidence" value="ECO:0007669"/>
    <property type="project" value="TreeGrafter"/>
</dbReference>
<reference evidence="6 7" key="1">
    <citation type="submission" date="2016-12" db="EMBL/GenBank/DDBJ databases">
        <title>Genome sequencing of Methylocaldum marinum.</title>
        <authorList>
            <person name="Takeuchi M."/>
            <person name="Kamagata Y."/>
            <person name="Hiraoka S."/>
            <person name="Oshima K."/>
            <person name="Hattori M."/>
            <person name="Iwasaki W."/>
        </authorList>
    </citation>
    <scope>NUCLEOTIDE SEQUENCE [LARGE SCALE GENOMIC DNA]</scope>
    <source>
        <strain evidence="6 7">S8</strain>
    </source>
</reference>
<dbReference type="EMBL" id="AP017928">
    <property type="protein sequence ID" value="BBA34166.1"/>
    <property type="molecule type" value="Genomic_DNA"/>
</dbReference>
<evidence type="ECO:0000259" key="5">
    <source>
        <dbReference type="PROSITE" id="PS50977"/>
    </source>
</evidence>
<evidence type="ECO:0000256" key="1">
    <source>
        <dbReference type="ARBA" id="ARBA00023015"/>
    </source>
</evidence>
<evidence type="ECO:0000313" key="6">
    <source>
        <dbReference type="EMBL" id="BBA34166.1"/>
    </source>
</evidence>
<dbReference type="Gene3D" id="1.10.357.10">
    <property type="entry name" value="Tetracycline Repressor, domain 2"/>
    <property type="match status" value="1"/>
</dbReference>
<gene>
    <name evidence="6" type="ORF">sS8_2214</name>
</gene>
<proteinExistence type="predicted"/>
<sequence length="188" mass="20872">MALEAAETIVAREGAAGLSTRKIANEIGYTVGSLYLIFENLDDLIFQVNARTLDELALELDRARARKSETDAVLVELGLTYLRFAASHRGRWDLIFGHGSPAKTAMPDWYRGRIPVLFDRVEKILSELAPARKPEEVALAARALWGGVHGICTLALTDRLNITGLPDAEKLTVSLMENFLSGWMRQNY</sequence>
<keyword evidence="1" id="KW-0805">Transcription regulation</keyword>
<dbReference type="InterPro" id="IPR025996">
    <property type="entry name" value="MT1864/Rv1816-like_C"/>
</dbReference>
<evidence type="ECO:0000256" key="2">
    <source>
        <dbReference type="ARBA" id="ARBA00023125"/>
    </source>
</evidence>
<feature type="domain" description="HTH tetR-type" evidence="5">
    <location>
        <begin position="1"/>
        <end position="56"/>
    </location>
</feature>
<keyword evidence="7" id="KW-1185">Reference proteome</keyword>
<protein>
    <submittedName>
        <fullName evidence="6">Transcriptional regulator</fullName>
    </submittedName>
</protein>
<dbReference type="InterPro" id="IPR009057">
    <property type="entry name" value="Homeodomain-like_sf"/>
</dbReference>
<accession>A0A250KRJ3</accession>
<dbReference type="AlphaFoldDB" id="A0A250KRJ3"/>
<dbReference type="SUPFAM" id="SSF48498">
    <property type="entry name" value="Tetracyclin repressor-like, C-terminal domain"/>
    <property type="match status" value="1"/>
</dbReference>
<evidence type="ECO:0000256" key="4">
    <source>
        <dbReference type="PROSITE-ProRule" id="PRU00335"/>
    </source>
</evidence>
<dbReference type="Pfam" id="PF13305">
    <property type="entry name" value="TetR_C_33"/>
    <property type="match status" value="1"/>
</dbReference>
<dbReference type="PROSITE" id="PS50977">
    <property type="entry name" value="HTH_TETR_2"/>
    <property type="match status" value="1"/>
</dbReference>
<evidence type="ECO:0000256" key="3">
    <source>
        <dbReference type="ARBA" id="ARBA00023163"/>
    </source>
</evidence>
<organism evidence="6 7">
    <name type="scientific">Methylocaldum marinum</name>
    <dbReference type="NCBI Taxonomy" id="1432792"/>
    <lineage>
        <taxon>Bacteria</taxon>
        <taxon>Pseudomonadati</taxon>
        <taxon>Pseudomonadota</taxon>
        <taxon>Gammaproteobacteria</taxon>
        <taxon>Methylococcales</taxon>
        <taxon>Methylococcaceae</taxon>
        <taxon>Methylocaldum</taxon>
    </lineage>
</organism>
<dbReference type="Proteomes" id="UP000266313">
    <property type="component" value="Chromosome"/>
</dbReference>
<dbReference type="Pfam" id="PF00440">
    <property type="entry name" value="TetR_N"/>
    <property type="match status" value="1"/>
</dbReference>
<dbReference type="KEGG" id="mmai:sS8_2214"/>
<dbReference type="PANTHER" id="PTHR30055:SF212">
    <property type="entry name" value="TETR-FAMILY FAMILY TRANSCRIPTIONAL REGULATOR"/>
    <property type="match status" value="1"/>
</dbReference>
<dbReference type="SUPFAM" id="SSF46689">
    <property type="entry name" value="Homeodomain-like"/>
    <property type="match status" value="1"/>
</dbReference>
<dbReference type="InterPro" id="IPR050109">
    <property type="entry name" value="HTH-type_TetR-like_transc_reg"/>
</dbReference>
<evidence type="ECO:0000313" key="7">
    <source>
        <dbReference type="Proteomes" id="UP000266313"/>
    </source>
</evidence>
<dbReference type="InterPro" id="IPR001647">
    <property type="entry name" value="HTH_TetR"/>
</dbReference>
<name>A0A250KRJ3_9GAMM</name>
<dbReference type="InterPro" id="IPR036271">
    <property type="entry name" value="Tet_transcr_reg_TetR-rel_C_sf"/>
</dbReference>